<name>A0A7R9LB86_9ACAR</name>
<dbReference type="EMBL" id="CAJPVJ010000088">
    <property type="protein sequence ID" value="CAG2160562.1"/>
    <property type="molecule type" value="Genomic_DNA"/>
</dbReference>
<gene>
    <name evidence="16" type="ORF">ONB1V03_LOCUS824</name>
</gene>
<dbReference type="Pfam" id="PF00378">
    <property type="entry name" value="ECH_1"/>
    <property type="match status" value="1"/>
</dbReference>
<comment type="catalytic activity">
    <reaction evidence="1">
        <text>(3S)-hydroxyhexadecanoyl-CoA = (2E)-hexadecenoyl-CoA + H2O</text>
        <dbReference type="Rhea" id="RHEA:31163"/>
        <dbReference type="ChEBI" id="CHEBI:15377"/>
        <dbReference type="ChEBI" id="CHEBI:61526"/>
        <dbReference type="ChEBI" id="CHEBI:62613"/>
    </reaction>
    <physiologicalReaction direction="right-to-left" evidence="1">
        <dbReference type="Rhea" id="RHEA:31165"/>
    </physiologicalReaction>
</comment>
<dbReference type="SUPFAM" id="SSF48179">
    <property type="entry name" value="6-phosphogluconate dehydrogenase C-terminal domain-like"/>
    <property type="match status" value="2"/>
</dbReference>
<evidence type="ECO:0000256" key="4">
    <source>
        <dbReference type="ARBA" id="ARBA00008750"/>
    </source>
</evidence>
<dbReference type="FunFam" id="1.10.1040.50:FF:000002">
    <property type="entry name" value="Trifunctional enzyme subunit alpha, mitochondrial"/>
    <property type="match status" value="1"/>
</dbReference>
<dbReference type="EMBL" id="OC914913">
    <property type="protein sequence ID" value="CAD7637457.1"/>
    <property type="molecule type" value="Genomic_DNA"/>
</dbReference>
<dbReference type="PANTHER" id="PTHR43612:SF3">
    <property type="entry name" value="TRIFUNCTIONAL ENZYME SUBUNIT ALPHA, MITOCHONDRIAL"/>
    <property type="match status" value="1"/>
</dbReference>
<evidence type="ECO:0000256" key="1">
    <source>
        <dbReference type="ARBA" id="ARBA00000469"/>
    </source>
</evidence>
<evidence type="ECO:0000313" key="16">
    <source>
        <dbReference type="EMBL" id="CAD7637457.1"/>
    </source>
</evidence>
<sequence length="667" mass="73539">MSAKLFGYVSHSSAKASLVSTLRANRLSLLTNNHFRCLSTARRTHVNYEVKDGIAVVRFDSPNQRVNSLSREVMKDAEEVFNEISSSSAAGVVLISGKTDCFIAGADISMLERCKSAQEIEELSRGGHEFLNRIANSPKPVVAAIMGSCLGGGLEVALASHYRIAVTDKKTNLGLPEVMLGLLPGGGGTQRLPQLINVPDSLDMMLTGKMVKADKARKLGLVDQVVMGLLRSAIGVSFIRDKIFDKARAQVMKLTNGLYPAPLKIIEVVKTGLEKGQPSGTEAEIKGFGELSQTPHSKALIGLFHGQTLCKKNKFGKPAKVPKTLSHNPRPDYPRPYRVHRQLFPISCRIDTKVKRKRLTFTERDNYMANLNTSLDYRNFDKVDVVIEAVFEDLKIKHKVVQEVEKHIRDDCIFASNTSALPITKIAEGSFSGLLNFLRSRRRHRQPLKQGKVVIVVKDGPGFYTTRILAPVMSEAMRLMQEGITPKELDSLTRSFGFPVGAATLIDEVGIDVAAHVAEDLGKVFGERFAGANMEVLKEMVVSGFTGRKGGKGFYVYESGVKDRKLNDKALEILKKYHISPKHKCTPEEHQMRLAVRFANEAVLCLQEGILENPLEGDIGAVFGLGFPPFLGGPFRYLDSFGANKAVDWMKRFTDDYGPVKFGTVDN</sequence>
<evidence type="ECO:0000256" key="2">
    <source>
        <dbReference type="ARBA" id="ARBA00005005"/>
    </source>
</evidence>
<dbReference type="SUPFAM" id="SSF52096">
    <property type="entry name" value="ClpP/crotonase"/>
    <property type="match status" value="1"/>
</dbReference>
<feature type="domain" description="3-hydroxyacyl-CoA dehydrogenase NAD binding" evidence="15">
    <location>
        <begin position="346"/>
        <end position="429"/>
    </location>
</feature>
<comment type="catalytic activity">
    <reaction evidence="13">
        <text>(3S)-hydroxydecanoyl-CoA + NAD(+) = 3-oxodecanoyl-CoA + NADH + H(+)</text>
        <dbReference type="Rhea" id="RHEA:31187"/>
        <dbReference type="ChEBI" id="CHEBI:15378"/>
        <dbReference type="ChEBI" id="CHEBI:57540"/>
        <dbReference type="ChEBI" id="CHEBI:57945"/>
        <dbReference type="ChEBI" id="CHEBI:62548"/>
        <dbReference type="ChEBI" id="CHEBI:62616"/>
    </reaction>
    <physiologicalReaction direction="left-to-right" evidence="13">
        <dbReference type="Rhea" id="RHEA:31188"/>
    </physiologicalReaction>
</comment>
<keyword evidence="9" id="KW-0443">Lipid metabolism</keyword>
<keyword evidence="6" id="KW-0276">Fatty acid metabolism</keyword>
<dbReference type="InterPro" id="IPR006108">
    <property type="entry name" value="3HC_DH_C"/>
</dbReference>
<dbReference type="OrthoDB" id="10004768at2759"/>
<comment type="pathway">
    <text evidence="2">Lipid metabolism; fatty acid beta-oxidation.</text>
</comment>
<evidence type="ECO:0000256" key="3">
    <source>
        <dbReference type="ARBA" id="ARBA00007005"/>
    </source>
</evidence>
<keyword evidence="7" id="KW-0560">Oxidoreductase</keyword>
<evidence type="ECO:0000256" key="11">
    <source>
        <dbReference type="ARBA" id="ARBA00023268"/>
    </source>
</evidence>
<evidence type="ECO:0000259" key="15">
    <source>
        <dbReference type="Pfam" id="PF02737"/>
    </source>
</evidence>
<dbReference type="InterPro" id="IPR036291">
    <property type="entry name" value="NAD(P)-bd_dom_sf"/>
</dbReference>
<protein>
    <recommendedName>
        <fullName evidence="5">enoyl-CoA hydratase</fullName>
        <ecNumber evidence="5">4.2.1.17</ecNumber>
    </recommendedName>
</protein>
<keyword evidence="10" id="KW-0456">Lyase</keyword>
<dbReference type="InterPro" id="IPR008927">
    <property type="entry name" value="6-PGluconate_DH-like_C_sf"/>
</dbReference>
<evidence type="ECO:0000256" key="13">
    <source>
        <dbReference type="ARBA" id="ARBA00048361"/>
    </source>
</evidence>
<organism evidence="16">
    <name type="scientific">Oppiella nova</name>
    <dbReference type="NCBI Taxonomy" id="334625"/>
    <lineage>
        <taxon>Eukaryota</taxon>
        <taxon>Metazoa</taxon>
        <taxon>Ecdysozoa</taxon>
        <taxon>Arthropoda</taxon>
        <taxon>Chelicerata</taxon>
        <taxon>Arachnida</taxon>
        <taxon>Acari</taxon>
        <taxon>Acariformes</taxon>
        <taxon>Sarcoptiformes</taxon>
        <taxon>Oribatida</taxon>
        <taxon>Brachypylina</taxon>
        <taxon>Oppioidea</taxon>
        <taxon>Oppiidae</taxon>
        <taxon>Oppiella</taxon>
    </lineage>
</organism>
<dbReference type="Pfam" id="PF00725">
    <property type="entry name" value="3HCDH"/>
    <property type="match status" value="1"/>
</dbReference>
<dbReference type="Gene3D" id="1.10.1040.50">
    <property type="match status" value="1"/>
</dbReference>
<dbReference type="GO" id="GO:0016507">
    <property type="term" value="C:mitochondrial fatty acid beta-oxidation multienzyme complex"/>
    <property type="evidence" value="ECO:0007669"/>
    <property type="project" value="TreeGrafter"/>
</dbReference>
<keyword evidence="8" id="KW-0520">NAD</keyword>
<evidence type="ECO:0000256" key="5">
    <source>
        <dbReference type="ARBA" id="ARBA00012076"/>
    </source>
</evidence>
<keyword evidence="17" id="KW-1185">Reference proteome</keyword>
<dbReference type="PANTHER" id="PTHR43612">
    <property type="entry name" value="TRIFUNCTIONAL ENZYME SUBUNIT ALPHA"/>
    <property type="match status" value="1"/>
</dbReference>
<feature type="domain" description="3-hydroxyacyl-CoA dehydrogenase C-terminal" evidence="14">
    <location>
        <begin position="462"/>
        <end position="557"/>
    </location>
</feature>
<comment type="similarity">
    <text evidence="3">In the central section; belongs to the 3-hydroxyacyl-CoA dehydrogenase family.</text>
</comment>
<dbReference type="InterPro" id="IPR006176">
    <property type="entry name" value="3-OHacyl-CoA_DH_NAD-bd"/>
</dbReference>
<dbReference type="CDD" id="cd06558">
    <property type="entry name" value="crotonase-like"/>
    <property type="match status" value="1"/>
</dbReference>
<dbReference type="InterPro" id="IPR006180">
    <property type="entry name" value="3-OHacyl-CoA_DH_CS"/>
</dbReference>
<dbReference type="GO" id="GO:0016509">
    <property type="term" value="F:long-chain (3S)-3-hydroxyacyl-CoA dehydrogenase (NAD+) activity"/>
    <property type="evidence" value="ECO:0007669"/>
    <property type="project" value="TreeGrafter"/>
</dbReference>
<dbReference type="Pfam" id="PF02737">
    <property type="entry name" value="3HCDH_N"/>
    <property type="match status" value="1"/>
</dbReference>
<dbReference type="Gene3D" id="3.40.50.720">
    <property type="entry name" value="NAD(P)-binding Rossmann-like Domain"/>
    <property type="match status" value="1"/>
</dbReference>
<comment type="catalytic activity">
    <reaction evidence="12">
        <text>(3S)-hydroxyhexadecanoyl-CoA + NAD(+) = 3-oxohexadecanoyl-CoA + NADH + H(+)</text>
        <dbReference type="Rhea" id="RHEA:31159"/>
        <dbReference type="ChEBI" id="CHEBI:15378"/>
        <dbReference type="ChEBI" id="CHEBI:57349"/>
        <dbReference type="ChEBI" id="CHEBI:57540"/>
        <dbReference type="ChEBI" id="CHEBI:57945"/>
        <dbReference type="ChEBI" id="CHEBI:62613"/>
    </reaction>
    <physiologicalReaction direction="left-to-right" evidence="12">
        <dbReference type="Rhea" id="RHEA:31160"/>
    </physiologicalReaction>
</comment>
<dbReference type="UniPathway" id="UPA00659"/>
<evidence type="ECO:0000256" key="7">
    <source>
        <dbReference type="ARBA" id="ARBA00023002"/>
    </source>
</evidence>
<evidence type="ECO:0000256" key="6">
    <source>
        <dbReference type="ARBA" id="ARBA00022832"/>
    </source>
</evidence>
<dbReference type="InterPro" id="IPR001753">
    <property type="entry name" value="Enoyl-CoA_hydra/iso"/>
</dbReference>
<dbReference type="Proteomes" id="UP000728032">
    <property type="component" value="Unassembled WGS sequence"/>
</dbReference>
<dbReference type="GO" id="GO:0006635">
    <property type="term" value="P:fatty acid beta-oxidation"/>
    <property type="evidence" value="ECO:0007669"/>
    <property type="project" value="UniProtKB-UniPathway"/>
</dbReference>
<evidence type="ECO:0000256" key="10">
    <source>
        <dbReference type="ARBA" id="ARBA00023239"/>
    </source>
</evidence>
<dbReference type="GO" id="GO:0004300">
    <property type="term" value="F:enoyl-CoA hydratase activity"/>
    <property type="evidence" value="ECO:0007669"/>
    <property type="project" value="UniProtKB-EC"/>
</dbReference>
<evidence type="ECO:0000259" key="14">
    <source>
        <dbReference type="Pfam" id="PF00725"/>
    </source>
</evidence>
<evidence type="ECO:0000256" key="9">
    <source>
        <dbReference type="ARBA" id="ARBA00023098"/>
    </source>
</evidence>
<dbReference type="FunFam" id="3.90.226.10:FF:000011">
    <property type="entry name" value="Fatty acid oxidation complex subunit alpha"/>
    <property type="match status" value="1"/>
</dbReference>
<dbReference type="Gene3D" id="3.90.226.10">
    <property type="entry name" value="2-enoyl-CoA Hydratase, Chain A, domain 1"/>
    <property type="match status" value="1"/>
</dbReference>
<proteinExistence type="inferred from homology"/>
<evidence type="ECO:0000256" key="8">
    <source>
        <dbReference type="ARBA" id="ARBA00023027"/>
    </source>
</evidence>
<evidence type="ECO:0000313" key="17">
    <source>
        <dbReference type="Proteomes" id="UP000728032"/>
    </source>
</evidence>
<dbReference type="EC" id="4.2.1.17" evidence="5"/>
<dbReference type="SUPFAM" id="SSF51735">
    <property type="entry name" value="NAD(P)-binding Rossmann-fold domains"/>
    <property type="match status" value="1"/>
</dbReference>
<reference evidence="16" key="1">
    <citation type="submission" date="2020-11" db="EMBL/GenBank/DDBJ databases">
        <authorList>
            <person name="Tran Van P."/>
        </authorList>
    </citation>
    <scope>NUCLEOTIDE SEQUENCE</scope>
</reference>
<dbReference type="InterPro" id="IPR029045">
    <property type="entry name" value="ClpP/crotonase-like_dom_sf"/>
</dbReference>
<accession>A0A7R9LB86</accession>
<keyword evidence="11" id="KW-0511">Multifunctional enzyme</keyword>
<comment type="similarity">
    <text evidence="4">In the N-terminal section; belongs to the enoyl-CoA hydratase/isomerase family.</text>
</comment>
<evidence type="ECO:0000256" key="12">
    <source>
        <dbReference type="ARBA" id="ARBA00047613"/>
    </source>
</evidence>
<dbReference type="PROSITE" id="PS00067">
    <property type="entry name" value="3HCDH"/>
    <property type="match status" value="1"/>
</dbReference>
<dbReference type="InterPro" id="IPR050136">
    <property type="entry name" value="FA_oxidation_alpha_subunit"/>
</dbReference>
<dbReference type="AlphaFoldDB" id="A0A7R9LB86"/>
<dbReference type="GO" id="GO:0070403">
    <property type="term" value="F:NAD+ binding"/>
    <property type="evidence" value="ECO:0007669"/>
    <property type="project" value="InterPro"/>
</dbReference>